<dbReference type="InterPro" id="IPR008927">
    <property type="entry name" value="6-PGluconate_DH-like_C_sf"/>
</dbReference>
<accession>A0A0B7ASV3</accession>
<dbReference type="GO" id="GO:0016829">
    <property type="term" value="F:lyase activity"/>
    <property type="evidence" value="ECO:0007669"/>
    <property type="project" value="UniProtKB-KW"/>
</dbReference>
<dbReference type="PANTHER" id="PTHR23309:SF49">
    <property type="entry name" value="PEROXISOMAL BIFUNCTIONAL ENZYME"/>
    <property type="match status" value="1"/>
</dbReference>
<dbReference type="InterPro" id="IPR006108">
    <property type="entry name" value="3HC_DH_C"/>
</dbReference>
<dbReference type="GO" id="GO:0005777">
    <property type="term" value="C:peroxisome"/>
    <property type="evidence" value="ECO:0007669"/>
    <property type="project" value="TreeGrafter"/>
</dbReference>
<keyword evidence="1" id="KW-0413">Isomerase</keyword>
<gene>
    <name evidence="5" type="primary">ORF138654</name>
</gene>
<reference evidence="5" key="1">
    <citation type="submission" date="2014-12" db="EMBL/GenBank/DDBJ databases">
        <title>Insight into the proteome of Arion vulgaris.</title>
        <authorList>
            <person name="Aradska J."/>
            <person name="Bulat T."/>
            <person name="Smidak R."/>
            <person name="Sarate P."/>
            <person name="Gangsoo J."/>
            <person name="Sialana F."/>
            <person name="Bilban M."/>
            <person name="Lubec G."/>
        </authorList>
    </citation>
    <scope>NUCLEOTIDE SEQUENCE</scope>
    <source>
        <tissue evidence="5">Skin</tissue>
    </source>
</reference>
<dbReference type="SUPFAM" id="SSF48179">
    <property type="entry name" value="6-phosphogluconate dehydrogenase C-terminal domain-like"/>
    <property type="match status" value="2"/>
</dbReference>
<evidence type="ECO:0000259" key="4">
    <source>
        <dbReference type="Pfam" id="PF00725"/>
    </source>
</evidence>
<proteinExistence type="predicted"/>
<sequence length="207" mass="24077">MSMGPFRVSDLSGTDIGWHIRQERAKEIGVTLTYQTRFVNGERYSTLSDHLYDQGRYGQKTGKGWYRYEKPFARTPYPDPDVTDMILNHCKSLDIKRRVIPQQEITERCLYAAINEGFRVLEEGVSEKPENIDVIWQYGLGYPRYRGGPMFYASQVGLKKVYERVCYYHEAFPYSSYWTPSDLLRKLAGSNSEIPIDQWTSAARSKL</sequence>
<evidence type="ECO:0000256" key="2">
    <source>
        <dbReference type="ARBA" id="ARBA00023239"/>
    </source>
</evidence>
<organism evidence="5">
    <name type="scientific">Arion vulgaris</name>
    <dbReference type="NCBI Taxonomy" id="1028688"/>
    <lineage>
        <taxon>Eukaryota</taxon>
        <taxon>Metazoa</taxon>
        <taxon>Spiralia</taxon>
        <taxon>Lophotrochozoa</taxon>
        <taxon>Mollusca</taxon>
        <taxon>Gastropoda</taxon>
        <taxon>Heterobranchia</taxon>
        <taxon>Euthyneura</taxon>
        <taxon>Panpulmonata</taxon>
        <taxon>Eupulmonata</taxon>
        <taxon>Stylommatophora</taxon>
        <taxon>Helicina</taxon>
        <taxon>Arionoidea</taxon>
        <taxon>Arionidae</taxon>
        <taxon>Arion</taxon>
    </lineage>
</organism>
<dbReference type="EMBL" id="HACG01036847">
    <property type="protein sequence ID" value="CEK83712.1"/>
    <property type="molecule type" value="Transcribed_RNA"/>
</dbReference>
<evidence type="ECO:0000313" key="5">
    <source>
        <dbReference type="EMBL" id="CEK83712.1"/>
    </source>
</evidence>
<keyword evidence="2" id="KW-0456">Lyase</keyword>
<dbReference type="AlphaFoldDB" id="A0A0B7ASV3"/>
<dbReference type="PANTHER" id="PTHR23309">
    <property type="entry name" value="3-HYDROXYACYL-COA DEHYROGENASE"/>
    <property type="match status" value="1"/>
</dbReference>
<dbReference type="GO" id="GO:0003857">
    <property type="term" value="F:(3S)-3-hydroxyacyl-CoA dehydrogenase (NAD+) activity"/>
    <property type="evidence" value="ECO:0007669"/>
    <property type="project" value="TreeGrafter"/>
</dbReference>
<keyword evidence="3" id="KW-0511">Multifunctional enzyme</keyword>
<evidence type="ECO:0000256" key="3">
    <source>
        <dbReference type="ARBA" id="ARBA00023268"/>
    </source>
</evidence>
<dbReference type="Pfam" id="PF00725">
    <property type="entry name" value="3HCDH"/>
    <property type="match status" value="2"/>
</dbReference>
<feature type="domain" description="3-hydroxyacyl-CoA dehydrogenase C-terminal" evidence="4">
    <location>
        <begin position="105"/>
        <end position="188"/>
    </location>
</feature>
<dbReference type="FunFam" id="1.10.1040.50:FF:000006">
    <property type="entry name" value="Peroxisomal bifunctional enzyme"/>
    <property type="match status" value="1"/>
</dbReference>
<feature type="domain" description="3-hydroxyacyl-CoA dehydrogenase C-terminal" evidence="4">
    <location>
        <begin position="2"/>
        <end position="68"/>
    </location>
</feature>
<dbReference type="GO" id="GO:0016853">
    <property type="term" value="F:isomerase activity"/>
    <property type="evidence" value="ECO:0007669"/>
    <property type="project" value="UniProtKB-KW"/>
</dbReference>
<dbReference type="GO" id="GO:0006635">
    <property type="term" value="P:fatty acid beta-oxidation"/>
    <property type="evidence" value="ECO:0007669"/>
    <property type="project" value="TreeGrafter"/>
</dbReference>
<name>A0A0B7ASV3_9EUPU</name>
<evidence type="ECO:0000256" key="1">
    <source>
        <dbReference type="ARBA" id="ARBA00023235"/>
    </source>
</evidence>
<protein>
    <recommendedName>
        <fullName evidence="4">3-hydroxyacyl-CoA dehydrogenase C-terminal domain-containing protein</fullName>
    </recommendedName>
</protein>
<dbReference type="Gene3D" id="1.10.1040.50">
    <property type="match status" value="1"/>
</dbReference>